<keyword evidence="2" id="KW-0472">Membrane</keyword>
<sequence length="137" mass="14086">MHEADDLPDTPVPGVGGEVVGVPQHAPTTATTGLTPAEARHADVSSRWFPETLGGVVYLVMLLGAVAAVLVVVLVDWRTGVRIFAGVHVVAALARLVLPASTAGMLAVRSRATDVVLHVVVAGVMVFLAGSIPDQPL</sequence>
<gene>
    <name evidence="3" type="ORF">ACFPWU_11945</name>
</gene>
<evidence type="ECO:0000313" key="4">
    <source>
        <dbReference type="Proteomes" id="UP001596098"/>
    </source>
</evidence>
<reference evidence="4" key="1">
    <citation type="journal article" date="2019" name="Int. J. Syst. Evol. Microbiol.">
        <title>The Global Catalogue of Microorganisms (GCM) 10K type strain sequencing project: providing services to taxonomists for standard genome sequencing and annotation.</title>
        <authorList>
            <consortium name="The Broad Institute Genomics Platform"/>
            <consortium name="The Broad Institute Genome Sequencing Center for Infectious Disease"/>
            <person name="Wu L."/>
            <person name="Ma J."/>
        </authorList>
    </citation>
    <scope>NUCLEOTIDE SEQUENCE [LARGE SCALE GENOMIC DNA]</scope>
    <source>
        <strain evidence="4">DFY28</strain>
    </source>
</reference>
<evidence type="ECO:0000256" key="1">
    <source>
        <dbReference type="SAM" id="MobiDB-lite"/>
    </source>
</evidence>
<feature type="transmembrane region" description="Helical" evidence="2">
    <location>
        <begin position="56"/>
        <end position="77"/>
    </location>
</feature>
<protein>
    <submittedName>
        <fullName evidence="3">DUF3017 domain-containing protein</fullName>
    </submittedName>
</protein>
<dbReference type="RefSeq" id="WP_128221455.1">
    <property type="nucleotide sequence ID" value="NZ_CP034929.1"/>
</dbReference>
<evidence type="ECO:0000313" key="3">
    <source>
        <dbReference type="EMBL" id="MFC6154371.1"/>
    </source>
</evidence>
<keyword evidence="4" id="KW-1185">Reference proteome</keyword>
<dbReference type="InterPro" id="IPR021385">
    <property type="entry name" value="DUF3017"/>
</dbReference>
<feature type="transmembrane region" description="Helical" evidence="2">
    <location>
        <begin position="115"/>
        <end position="132"/>
    </location>
</feature>
<feature type="compositionally biased region" description="Low complexity" evidence="1">
    <location>
        <begin position="20"/>
        <end position="36"/>
    </location>
</feature>
<keyword evidence="2" id="KW-0812">Transmembrane</keyword>
<dbReference type="EMBL" id="JBHSQI010000005">
    <property type="protein sequence ID" value="MFC6154371.1"/>
    <property type="molecule type" value="Genomic_DNA"/>
</dbReference>
<accession>A0ABW1QY37</accession>
<organism evidence="3 4">
    <name type="scientific">Nocardioides yefusunii</name>
    <dbReference type="NCBI Taxonomy" id="2500546"/>
    <lineage>
        <taxon>Bacteria</taxon>
        <taxon>Bacillati</taxon>
        <taxon>Actinomycetota</taxon>
        <taxon>Actinomycetes</taxon>
        <taxon>Propionibacteriales</taxon>
        <taxon>Nocardioidaceae</taxon>
        <taxon>Nocardioides</taxon>
    </lineage>
</organism>
<feature type="region of interest" description="Disordered" evidence="1">
    <location>
        <begin position="1"/>
        <end position="36"/>
    </location>
</feature>
<dbReference type="Proteomes" id="UP001596098">
    <property type="component" value="Unassembled WGS sequence"/>
</dbReference>
<keyword evidence="2" id="KW-1133">Transmembrane helix</keyword>
<evidence type="ECO:0000256" key="2">
    <source>
        <dbReference type="SAM" id="Phobius"/>
    </source>
</evidence>
<proteinExistence type="predicted"/>
<dbReference type="Pfam" id="PF11222">
    <property type="entry name" value="DUF3017"/>
    <property type="match status" value="1"/>
</dbReference>
<name>A0ABW1QY37_9ACTN</name>
<comment type="caution">
    <text evidence="3">The sequence shown here is derived from an EMBL/GenBank/DDBJ whole genome shotgun (WGS) entry which is preliminary data.</text>
</comment>